<comment type="caution">
    <text evidence="3">The sequence shown here is derived from an EMBL/GenBank/DDBJ whole genome shotgun (WGS) entry which is preliminary data.</text>
</comment>
<dbReference type="EMBL" id="PVNK01000217">
    <property type="protein sequence ID" value="PRP92257.1"/>
    <property type="molecule type" value="Genomic_DNA"/>
</dbReference>
<dbReference type="Pfam" id="PF07627">
    <property type="entry name" value="PSCyt3"/>
    <property type="match status" value="1"/>
</dbReference>
<evidence type="ECO:0000313" key="3">
    <source>
        <dbReference type="EMBL" id="PRP92257.1"/>
    </source>
</evidence>
<reference evidence="3 4" key="1">
    <citation type="submission" date="2018-03" db="EMBL/GenBank/DDBJ databases">
        <title>Draft Genome Sequences of the Obligatory Marine Myxobacteria Enhygromyxa salina SWB005.</title>
        <authorList>
            <person name="Poehlein A."/>
            <person name="Moghaddam J.A."/>
            <person name="Harms H."/>
            <person name="Alanjari M."/>
            <person name="Koenig G.M."/>
            <person name="Daniel R."/>
            <person name="Schaeberle T.F."/>
        </authorList>
    </citation>
    <scope>NUCLEOTIDE SEQUENCE [LARGE SCALE GENOMIC DNA]</scope>
    <source>
        <strain evidence="3 4">SWB005</strain>
    </source>
</reference>
<protein>
    <recommendedName>
        <fullName evidence="5">DUF1585 domain-containing protein</fullName>
    </recommendedName>
</protein>
<proteinExistence type="predicted"/>
<organism evidence="3 4">
    <name type="scientific">Enhygromyxa salina</name>
    <dbReference type="NCBI Taxonomy" id="215803"/>
    <lineage>
        <taxon>Bacteria</taxon>
        <taxon>Pseudomonadati</taxon>
        <taxon>Myxococcota</taxon>
        <taxon>Polyangia</taxon>
        <taxon>Nannocystales</taxon>
        <taxon>Nannocystaceae</taxon>
        <taxon>Enhygromyxa</taxon>
    </lineage>
</organism>
<dbReference type="Proteomes" id="UP000237968">
    <property type="component" value="Unassembled WGS sequence"/>
</dbReference>
<sequence>MVPPPDPDAGETMREQLAKHREDPLCAQCHDMIDPIGLAFENYDAIGGFRTQDKGFDIDASGEMPTDGDPFVNAVEMADLLAVDEEFPHCTVRKTFIYALGRGLTLDDVDYLEAIESEFILADMRLPDLIKLIVTSDPFTQRRGEPEGN</sequence>
<evidence type="ECO:0000259" key="1">
    <source>
        <dbReference type="Pfam" id="PF07624"/>
    </source>
</evidence>
<evidence type="ECO:0000259" key="2">
    <source>
        <dbReference type="Pfam" id="PF07627"/>
    </source>
</evidence>
<accession>A0A2S9XHE7</accession>
<dbReference type="InterPro" id="IPR011478">
    <property type="entry name" value="DUF1585"/>
</dbReference>
<keyword evidence="4" id="KW-1185">Reference proteome</keyword>
<dbReference type="InterPro" id="IPR013039">
    <property type="entry name" value="DUF1588"/>
</dbReference>
<evidence type="ECO:0000313" key="4">
    <source>
        <dbReference type="Proteomes" id="UP000237968"/>
    </source>
</evidence>
<evidence type="ECO:0008006" key="5">
    <source>
        <dbReference type="Google" id="ProtNLM"/>
    </source>
</evidence>
<feature type="domain" description="DUF1588" evidence="2">
    <location>
        <begin position="5"/>
        <end position="53"/>
    </location>
</feature>
<name>A0A2S9XHE7_9BACT</name>
<dbReference type="AlphaFoldDB" id="A0A2S9XHE7"/>
<gene>
    <name evidence="3" type="ORF">ENSA5_50200</name>
</gene>
<feature type="domain" description="DUF1585" evidence="1">
    <location>
        <begin position="67"/>
        <end position="139"/>
    </location>
</feature>
<dbReference type="Pfam" id="PF07624">
    <property type="entry name" value="PSD2"/>
    <property type="match status" value="1"/>
</dbReference>